<dbReference type="InterPro" id="IPR036388">
    <property type="entry name" value="WH-like_DNA-bd_sf"/>
</dbReference>
<reference evidence="4" key="2">
    <citation type="submission" date="2020-09" db="EMBL/GenBank/DDBJ databases">
        <authorList>
            <person name="Sun Q."/>
            <person name="Ohkuma M."/>
        </authorList>
    </citation>
    <scope>NUCLEOTIDE SEQUENCE</scope>
    <source>
        <strain evidence="4">JCM 4477</strain>
    </source>
</reference>
<dbReference type="Gene3D" id="3.40.50.300">
    <property type="entry name" value="P-loop containing nucleotide triphosphate hydrolases"/>
    <property type="match status" value="1"/>
</dbReference>
<keyword evidence="1" id="KW-0238">DNA-binding</keyword>
<evidence type="ECO:0000313" key="4">
    <source>
        <dbReference type="EMBL" id="GHE95997.1"/>
    </source>
</evidence>
<gene>
    <name evidence="4" type="ORF">GCM10018772_20030</name>
</gene>
<protein>
    <submittedName>
        <fullName evidence="4">Helix-turn-helix transcriptional regulator</fullName>
    </submittedName>
</protein>
<dbReference type="SUPFAM" id="SSF46894">
    <property type="entry name" value="C-terminal effector domain of the bipartite response regulators"/>
    <property type="match status" value="1"/>
</dbReference>
<dbReference type="SMART" id="SM00421">
    <property type="entry name" value="HTH_LUXR"/>
    <property type="match status" value="1"/>
</dbReference>
<sequence length="843" mass="88653">MPEVRLHGREEEQRRIAGLLDRAEHDAPRVLVVSGQTGIGKTRLLSEAARHARQRGLTVHHPRTGDLRALLPGHRPHSPGDRALLVLDDVAALTAGELHTLLRTVRQEPAPSPTLLLARAATAQAVPCAAAGARVDVLELSPLTGGAVRGLVRDLIGVPPTAGLLDVVNCAHGNPRLIVELVEGLAEEGRIGPGGELIRLTPRQLPARVRAAVDEHLRQLSKESVQLLRVGTILGRTFPLSQAAAMLGTGTAALLPALDETVAAGLLTFADDGVSFQQPLVWRSVYESIPAAVRDALHQEARRCAARPGAAAHDPSGLGPADPGPAELGLAELGRREGARERHGAVLPGGAGTTGAIRTLLRTGHTESVVLLVRSALNRRLPAPEELVLRGLMADFVLAGGHAGAAFAADRTGPAAGSVPLADAWADAVIDQLAGAGPEAARTAAVVLSGLEWAEGRTAEAVRWGRLAVDQPLPPVPPAGGAYPRLALAAKLVALGDLDEARDLLGRVPAEKDDAVFGLAAELVRAAAALRAGEPDAARRRARGVRSAAADGGLPGLAAWASATLCRADLLAGDTGSAAGHLARCREHRAALEAVPHLALRCHWLDVLLHAARNEVREAAGLLAAAPVPLPSSRPLLLAEPGAAAWFVRFSRRAGDPALADTALRTVERLAADNPDAPAVRLAALHARSLYECDPDGIARVAAEHPDAWTRACAAQDLTELLNERQVPPDARPQLAPSRPTGTWTTRDHVGRMTLVDATAHQRQPAPPRPAEPLTDMEHTIAGLVARGLTNRQVAQRVHLSPHTVNYHLRRIYGKLDIRSRVALARYVHDHGLEPGGAALRTH</sequence>
<accession>A0A919ABW6</accession>
<dbReference type="AlphaFoldDB" id="A0A919ABW6"/>
<dbReference type="SUPFAM" id="SSF52540">
    <property type="entry name" value="P-loop containing nucleoside triphosphate hydrolases"/>
    <property type="match status" value="1"/>
</dbReference>
<dbReference type="InterPro" id="IPR027417">
    <property type="entry name" value="P-loop_NTPase"/>
</dbReference>
<reference evidence="4" key="1">
    <citation type="journal article" date="2014" name="Int. J. Syst. Evol. Microbiol.">
        <title>Complete genome sequence of Corynebacterium casei LMG S-19264T (=DSM 44701T), isolated from a smear-ripened cheese.</title>
        <authorList>
            <consortium name="US DOE Joint Genome Institute (JGI-PGF)"/>
            <person name="Walter F."/>
            <person name="Albersmeier A."/>
            <person name="Kalinowski J."/>
            <person name="Ruckert C."/>
        </authorList>
    </citation>
    <scope>NUCLEOTIDE SEQUENCE</scope>
    <source>
        <strain evidence="4">JCM 4477</strain>
    </source>
</reference>
<dbReference type="Pfam" id="PF13191">
    <property type="entry name" value="AAA_16"/>
    <property type="match status" value="1"/>
</dbReference>
<comment type="caution">
    <text evidence="4">The sequence shown here is derived from an EMBL/GenBank/DDBJ whole genome shotgun (WGS) entry which is preliminary data.</text>
</comment>
<dbReference type="EMBL" id="BNBI01000004">
    <property type="protein sequence ID" value="GHE95997.1"/>
    <property type="molecule type" value="Genomic_DNA"/>
</dbReference>
<dbReference type="RefSeq" id="WP_190203821.1">
    <property type="nucleotide sequence ID" value="NZ_BNBI01000004.1"/>
</dbReference>
<dbReference type="GO" id="GO:0003677">
    <property type="term" value="F:DNA binding"/>
    <property type="evidence" value="ECO:0007669"/>
    <property type="project" value="UniProtKB-KW"/>
</dbReference>
<dbReference type="Gene3D" id="1.10.10.10">
    <property type="entry name" value="Winged helix-like DNA-binding domain superfamily/Winged helix DNA-binding domain"/>
    <property type="match status" value="1"/>
</dbReference>
<keyword evidence="5" id="KW-1185">Reference proteome</keyword>
<dbReference type="InterPro" id="IPR016032">
    <property type="entry name" value="Sig_transdc_resp-reg_C-effctor"/>
</dbReference>
<evidence type="ECO:0000256" key="2">
    <source>
        <dbReference type="SAM" id="MobiDB-lite"/>
    </source>
</evidence>
<evidence type="ECO:0000256" key="1">
    <source>
        <dbReference type="ARBA" id="ARBA00023125"/>
    </source>
</evidence>
<dbReference type="InterPro" id="IPR041664">
    <property type="entry name" value="AAA_16"/>
</dbReference>
<feature type="domain" description="HTH luxR-type" evidence="3">
    <location>
        <begin position="767"/>
        <end position="832"/>
    </location>
</feature>
<name>A0A919ABW6_9ACTN</name>
<dbReference type="PROSITE" id="PS00622">
    <property type="entry name" value="HTH_LUXR_1"/>
    <property type="match status" value="1"/>
</dbReference>
<dbReference type="PROSITE" id="PS50043">
    <property type="entry name" value="HTH_LUXR_2"/>
    <property type="match status" value="1"/>
</dbReference>
<dbReference type="CDD" id="cd06170">
    <property type="entry name" value="LuxR_C_like"/>
    <property type="match status" value="1"/>
</dbReference>
<evidence type="ECO:0000259" key="3">
    <source>
        <dbReference type="PROSITE" id="PS50043"/>
    </source>
</evidence>
<feature type="region of interest" description="Disordered" evidence="2">
    <location>
        <begin position="305"/>
        <end position="328"/>
    </location>
</feature>
<dbReference type="PANTHER" id="PTHR43214">
    <property type="entry name" value="TWO-COMPONENT RESPONSE REGULATOR"/>
    <property type="match status" value="1"/>
</dbReference>
<dbReference type="GO" id="GO:0006355">
    <property type="term" value="P:regulation of DNA-templated transcription"/>
    <property type="evidence" value="ECO:0007669"/>
    <property type="project" value="InterPro"/>
</dbReference>
<dbReference type="InterPro" id="IPR000792">
    <property type="entry name" value="Tscrpt_reg_LuxR_C"/>
</dbReference>
<dbReference type="Pfam" id="PF00196">
    <property type="entry name" value="GerE"/>
    <property type="match status" value="1"/>
</dbReference>
<dbReference type="PRINTS" id="PR00038">
    <property type="entry name" value="HTHLUXR"/>
</dbReference>
<organism evidence="4 5">
    <name type="scientific">Streptomyces fumanus</name>
    <dbReference type="NCBI Taxonomy" id="67302"/>
    <lineage>
        <taxon>Bacteria</taxon>
        <taxon>Bacillati</taxon>
        <taxon>Actinomycetota</taxon>
        <taxon>Actinomycetes</taxon>
        <taxon>Kitasatosporales</taxon>
        <taxon>Streptomycetaceae</taxon>
        <taxon>Streptomyces</taxon>
    </lineage>
</organism>
<evidence type="ECO:0000313" key="5">
    <source>
        <dbReference type="Proteomes" id="UP000630718"/>
    </source>
</evidence>
<proteinExistence type="predicted"/>
<dbReference type="InterPro" id="IPR039420">
    <property type="entry name" value="WalR-like"/>
</dbReference>
<dbReference type="Proteomes" id="UP000630718">
    <property type="component" value="Unassembled WGS sequence"/>
</dbReference>